<dbReference type="Proteomes" id="UP000018468">
    <property type="component" value="Linkage group LG4"/>
</dbReference>
<reference evidence="2" key="3">
    <citation type="submission" date="2025-09" db="UniProtKB">
        <authorList>
            <consortium name="Ensembl"/>
        </authorList>
    </citation>
    <scope>IDENTIFICATION</scope>
</reference>
<keyword evidence="3" id="KW-1185">Reference proteome</keyword>
<dbReference type="InterPro" id="IPR001584">
    <property type="entry name" value="Integrase_cat-core"/>
</dbReference>
<reference evidence="3" key="1">
    <citation type="submission" date="2011-12" db="EMBL/GenBank/DDBJ databases">
        <title>The Draft Genome of Lepisosteus oculatus.</title>
        <authorList>
            <consortium name="The Broad Institute Genome Assembly &amp; Analysis Group"/>
            <consortium name="Computational R&amp;D Group"/>
            <consortium name="and Sequencing Platform"/>
            <person name="Di Palma F."/>
            <person name="Alfoldi J."/>
            <person name="Johnson J."/>
            <person name="Berlin A."/>
            <person name="Gnerre S."/>
            <person name="Jaffe D."/>
            <person name="MacCallum I."/>
            <person name="Young S."/>
            <person name="Walker B.J."/>
            <person name="Lander E.S."/>
            <person name="Lindblad-Toh K."/>
        </authorList>
    </citation>
    <scope>NUCLEOTIDE SEQUENCE [LARGE SCALE GENOMIC DNA]</scope>
</reference>
<dbReference type="PANTHER" id="PTHR37984">
    <property type="entry name" value="PROTEIN CBG26694"/>
    <property type="match status" value="1"/>
</dbReference>
<dbReference type="AlphaFoldDB" id="W5MTW2"/>
<evidence type="ECO:0000313" key="3">
    <source>
        <dbReference type="Proteomes" id="UP000018468"/>
    </source>
</evidence>
<feature type="domain" description="Integrase catalytic" evidence="1">
    <location>
        <begin position="42"/>
        <end position="156"/>
    </location>
</feature>
<dbReference type="InterPro" id="IPR012337">
    <property type="entry name" value="RNaseH-like_sf"/>
</dbReference>
<dbReference type="STRING" id="7918.ENSLOCP00000011821"/>
<dbReference type="PROSITE" id="PS50994">
    <property type="entry name" value="INTEGRASE"/>
    <property type="match status" value="1"/>
</dbReference>
<dbReference type="HOGENOM" id="CLU_000384_6_0_1"/>
<proteinExistence type="predicted"/>
<dbReference type="PANTHER" id="PTHR37984:SF15">
    <property type="entry name" value="INTEGRASE CATALYTIC DOMAIN-CONTAINING PROTEIN"/>
    <property type="match status" value="1"/>
</dbReference>
<dbReference type="FunFam" id="3.30.420.10:FF:000032">
    <property type="entry name" value="Retrovirus-related Pol polyprotein from transposon 297-like Protein"/>
    <property type="match status" value="1"/>
</dbReference>
<dbReference type="SUPFAM" id="SSF53098">
    <property type="entry name" value="Ribonuclease H-like"/>
    <property type="match status" value="1"/>
</dbReference>
<protein>
    <recommendedName>
        <fullName evidence="1">Integrase catalytic domain-containing protein</fullName>
    </recommendedName>
</protein>
<dbReference type="InterPro" id="IPR036397">
    <property type="entry name" value="RNaseH_sf"/>
</dbReference>
<dbReference type="Gene3D" id="3.30.420.10">
    <property type="entry name" value="Ribonuclease H-like superfamily/Ribonuclease H"/>
    <property type="match status" value="1"/>
</dbReference>
<sequence>QQHQVGAPMKRVGVDVLGPFPRTEAGNHYILMAMDYFTKWPEAYALLDQSTPTVADALLEGMFARLGEVFTRVCQRLGITKTRTTPLHPQSDGLVERFNRTLATLVSRHQRDLDRQLPLALWAYWTAVQESTGCSPASLMLGREMRTPVNLVFGPPPGDGSAPPAGPVYEWDLQKRMQRRTHLTQAGVQQKRYYDLRFRGPAFQPGDSVWVYNPRRRKGLSPKLVPSWEGPAEVLRVVGEVCYRVRLRTRGRVVVLHRDRLAPY</sequence>
<dbReference type="EMBL" id="AHAT01000787">
    <property type="status" value="NOT_ANNOTATED_CDS"/>
    <property type="molecule type" value="Genomic_DNA"/>
</dbReference>
<dbReference type="GeneTree" id="ENSGT01000000214408"/>
<dbReference type="Ensembl" id="ENSLOCT00000011841.1">
    <property type="protein sequence ID" value="ENSLOCP00000011821.1"/>
    <property type="gene ID" value="ENSLOCG00000009676.1"/>
</dbReference>
<dbReference type="GO" id="GO:0015074">
    <property type="term" value="P:DNA integration"/>
    <property type="evidence" value="ECO:0007669"/>
    <property type="project" value="InterPro"/>
</dbReference>
<reference evidence="2" key="2">
    <citation type="submission" date="2025-08" db="UniProtKB">
        <authorList>
            <consortium name="Ensembl"/>
        </authorList>
    </citation>
    <scope>IDENTIFICATION</scope>
</reference>
<evidence type="ECO:0000313" key="2">
    <source>
        <dbReference type="Ensembl" id="ENSLOCP00000011821.1"/>
    </source>
</evidence>
<name>W5MTW2_LEPOC</name>
<dbReference type="OMA" id="GASACEY"/>
<dbReference type="eggNOG" id="KOG0017">
    <property type="taxonomic scope" value="Eukaryota"/>
</dbReference>
<evidence type="ECO:0000259" key="1">
    <source>
        <dbReference type="PROSITE" id="PS50994"/>
    </source>
</evidence>
<dbReference type="InterPro" id="IPR050951">
    <property type="entry name" value="Retrovirus_Pol_polyprotein"/>
</dbReference>
<dbReference type="InParanoid" id="W5MTW2"/>
<dbReference type="GO" id="GO:0003676">
    <property type="term" value="F:nucleic acid binding"/>
    <property type="evidence" value="ECO:0007669"/>
    <property type="project" value="InterPro"/>
</dbReference>
<accession>W5MTW2</accession>
<organism evidence="2 3">
    <name type="scientific">Lepisosteus oculatus</name>
    <name type="common">Spotted gar</name>
    <dbReference type="NCBI Taxonomy" id="7918"/>
    <lineage>
        <taxon>Eukaryota</taxon>
        <taxon>Metazoa</taxon>
        <taxon>Chordata</taxon>
        <taxon>Craniata</taxon>
        <taxon>Vertebrata</taxon>
        <taxon>Euteleostomi</taxon>
        <taxon>Actinopterygii</taxon>
        <taxon>Neopterygii</taxon>
        <taxon>Holostei</taxon>
        <taxon>Semionotiformes</taxon>
        <taxon>Lepisosteidae</taxon>
        <taxon>Lepisosteus</taxon>
    </lineage>
</organism>